<dbReference type="SMART" id="SM00594">
    <property type="entry name" value="UAS"/>
    <property type="match status" value="1"/>
</dbReference>
<dbReference type="GO" id="GO:0005783">
    <property type="term" value="C:endoplasmic reticulum"/>
    <property type="evidence" value="ECO:0007669"/>
    <property type="project" value="TreeGrafter"/>
</dbReference>
<evidence type="ECO:0000313" key="4">
    <source>
        <dbReference type="Proteomes" id="UP001054889"/>
    </source>
</evidence>
<accession>A0AAV5FF83</accession>
<dbReference type="InterPro" id="IPR050730">
    <property type="entry name" value="UBX_domain-protein"/>
</dbReference>
<feature type="compositionally biased region" description="Basic and acidic residues" evidence="1">
    <location>
        <begin position="227"/>
        <end position="241"/>
    </location>
</feature>
<comment type="caution">
    <text evidence="3">The sequence shown here is derived from an EMBL/GenBank/DDBJ whole genome shotgun (WGS) entry which is preliminary data.</text>
</comment>
<feature type="region of interest" description="Disordered" evidence="1">
    <location>
        <begin position="217"/>
        <end position="241"/>
    </location>
</feature>
<dbReference type="InterPro" id="IPR006577">
    <property type="entry name" value="UAS"/>
</dbReference>
<reference evidence="3" key="2">
    <citation type="submission" date="2021-12" db="EMBL/GenBank/DDBJ databases">
        <title>Resequencing data analysis of finger millet.</title>
        <authorList>
            <person name="Hatakeyama M."/>
            <person name="Aluri S."/>
            <person name="Balachadran M.T."/>
            <person name="Sivarajan S.R."/>
            <person name="Poveda L."/>
            <person name="Shimizu-Inatsugi R."/>
            <person name="Schlapbach R."/>
            <person name="Sreeman S.M."/>
            <person name="Shimizu K.K."/>
        </authorList>
    </citation>
    <scope>NUCLEOTIDE SEQUENCE</scope>
</reference>
<dbReference type="Gene3D" id="3.40.30.10">
    <property type="entry name" value="Glutaredoxin"/>
    <property type="match status" value="1"/>
</dbReference>
<feature type="region of interest" description="Disordered" evidence="1">
    <location>
        <begin position="263"/>
        <end position="322"/>
    </location>
</feature>
<dbReference type="SUPFAM" id="SSF54236">
    <property type="entry name" value="Ubiquitin-like"/>
    <property type="match status" value="1"/>
</dbReference>
<dbReference type="Gene3D" id="3.10.20.90">
    <property type="entry name" value="Phosphatidylinositol 3-kinase Catalytic Subunit, Chain A, domain 1"/>
    <property type="match status" value="1"/>
</dbReference>
<evidence type="ECO:0000259" key="2">
    <source>
        <dbReference type="PROSITE" id="PS50033"/>
    </source>
</evidence>
<dbReference type="GO" id="GO:0043130">
    <property type="term" value="F:ubiquitin binding"/>
    <property type="evidence" value="ECO:0007669"/>
    <property type="project" value="TreeGrafter"/>
</dbReference>
<dbReference type="PANTHER" id="PTHR23322">
    <property type="entry name" value="FAS-ASSOCIATED PROTEIN"/>
    <property type="match status" value="1"/>
</dbReference>
<reference evidence="3" key="1">
    <citation type="journal article" date="2018" name="DNA Res.">
        <title>Multiple hybrid de novo genome assembly of finger millet, an orphan allotetraploid crop.</title>
        <authorList>
            <person name="Hatakeyama M."/>
            <person name="Aluri S."/>
            <person name="Balachadran M.T."/>
            <person name="Sivarajan S.R."/>
            <person name="Patrignani A."/>
            <person name="Gruter S."/>
            <person name="Poveda L."/>
            <person name="Shimizu-Inatsugi R."/>
            <person name="Baeten J."/>
            <person name="Francoijs K.J."/>
            <person name="Nataraja K.N."/>
            <person name="Reddy Y.A.N."/>
            <person name="Phadnis S."/>
            <person name="Ravikumar R.L."/>
            <person name="Schlapbach R."/>
            <person name="Sreeman S.M."/>
            <person name="Shimizu K.K."/>
        </authorList>
    </citation>
    <scope>NUCLEOTIDE SEQUENCE</scope>
</reference>
<dbReference type="InterPro" id="IPR029071">
    <property type="entry name" value="Ubiquitin-like_domsf"/>
</dbReference>
<dbReference type="SMART" id="SM00166">
    <property type="entry name" value="UBX"/>
    <property type="match status" value="1"/>
</dbReference>
<dbReference type="InterPro" id="IPR001012">
    <property type="entry name" value="UBX_dom"/>
</dbReference>
<feature type="compositionally biased region" description="Basic and acidic residues" evidence="1">
    <location>
        <begin position="263"/>
        <end position="300"/>
    </location>
</feature>
<dbReference type="InterPro" id="IPR036249">
    <property type="entry name" value="Thioredoxin-like_sf"/>
</dbReference>
<dbReference type="Proteomes" id="UP001054889">
    <property type="component" value="Unassembled WGS sequence"/>
</dbReference>
<name>A0AAV5FF83_ELECO</name>
<sequence length="401" mass="44898">MSSNSARPGSSGESLRNSCNDLARTLARLPVSIMEGLSRSIPRRRSHLRPPPPPQGLPPPPPVFVPEELFFFSAFEQRCGERHPFFYGCRFADALRAARREGKLVFVYLHDPDHPYTDPFCRGTLCADVVVQFLDANFVSWGAVCDRGEGPGMVASLQPGSFPFCAVVAPVSDESIAVIQQVEGPVSPSELVEILQRTIEEQGAAFRSSVPDEQEALAAALRSSRAAAEEDERRRSTQRLRQEQDAAYLESLRKDQASLSFEIAHEKERSRKSLQEETAKSRAGNEVRPRYPGRVAREPNKTAQIKASPAPKESAPSHRTEADTKVLIRLPNGERRQQSFHHTDTIREIYSYVDSLRIQGIGSYQLVRSYPRKTYGHQQMGMTLRDAGFYPSVTLYIEQLQ</sequence>
<protein>
    <recommendedName>
        <fullName evidence="2">UBX domain-containing protein</fullName>
    </recommendedName>
</protein>
<dbReference type="PROSITE" id="PS50033">
    <property type="entry name" value="UBX"/>
    <property type="match status" value="1"/>
</dbReference>
<keyword evidence="4" id="KW-1185">Reference proteome</keyword>
<dbReference type="CDD" id="cd02958">
    <property type="entry name" value="UAS"/>
    <property type="match status" value="1"/>
</dbReference>
<dbReference type="GO" id="GO:0036503">
    <property type="term" value="P:ERAD pathway"/>
    <property type="evidence" value="ECO:0007669"/>
    <property type="project" value="TreeGrafter"/>
</dbReference>
<feature type="compositionally biased region" description="Low complexity" evidence="1">
    <location>
        <begin position="217"/>
        <end position="226"/>
    </location>
</feature>
<dbReference type="AlphaFoldDB" id="A0AAV5FF83"/>
<gene>
    <name evidence="3" type="primary">gb22268</name>
    <name evidence="3" type="ORF">PR202_gb22268</name>
</gene>
<dbReference type="EMBL" id="BQKI01000085">
    <property type="protein sequence ID" value="GJN33647.1"/>
    <property type="molecule type" value="Genomic_DNA"/>
</dbReference>
<evidence type="ECO:0000313" key="3">
    <source>
        <dbReference type="EMBL" id="GJN33647.1"/>
    </source>
</evidence>
<evidence type="ECO:0000256" key="1">
    <source>
        <dbReference type="SAM" id="MobiDB-lite"/>
    </source>
</evidence>
<dbReference type="InterPro" id="IPR049483">
    <property type="entry name" value="FAF1_2-like_UAS"/>
</dbReference>
<dbReference type="SUPFAM" id="SSF52833">
    <property type="entry name" value="Thioredoxin-like"/>
    <property type="match status" value="1"/>
</dbReference>
<dbReference type="CDD" id="cd01767">
    <property type="entry name" value="UBX"/>
    <property type="match status" value="1"/>
</dbReference>
<feature type="domain" description="UBX" evidence="2">
    <location>
        <begin position="319"/>
        <end position="397"/>
    </location>
</feature>
<dbReference type="PANTHER" id="PTHR23322:SF71">
    <property type="entry name" value="UBIQUITIN-ASSOCIATED (UBA) PROTEIN-RELATED"/>
    <property type="match status" value="1"/>
</dbReference>
<dbReference type="Pfam" id="PF21021">
    <property type="entry name" value="FAF1"/>
    <property type="match status" value="1"/>
</dbReference>
<organism evidence="3 4">
    <name type="scientific">Eleusine coracana subsp. coracana</name>
    <dbReference type="NCBI Taxonomy" id="191504"/>
    <lineage>
        <taxon>Eukaryota</taxon>
        <taxon>Viridiplantae</taxon>
        <taxon>Streptophyta</taxon>
        <taxon>Embryophyta</taxon>
        <taxon>Tracheophyta</taxon>
        <taxon>Spermatophyta</taxon>
        <taxon>Magnoliopsida</taxon>
        <taxon>Liliopsida</taxon>
        <taxon>Poales</taxon>
        <taxon>Poaceae</taxon>
        <taxon>PACMAD clade</taxon>
        <taxon>Chloridoideae</taxon>
        <taxon>Cynodonteae</taxon>
        <taxon>Eleusininae</taxon>
        <taxon>Eleusine</taxon>
    </lineage>
</organism>
<dbReference type="Pfam" id="PF00789">
    <property type="entry name" value="UBX"/>
    <property type="match status" value="1"/>
</dbReference>
<proteinExistence type="predicted"/>